<name>C2BG74_9FIRM</name>
<evidence type="ECO:0000256" key="2">
    <source>
        <dbReference type="ARBA" id="ARBA00005540"/>
    </source>
</evidence>
<evidence type="ECO:0000256" key="7">
    <source>
        <dbReference type="ARBA" id="ARBA00023136"/>
    </source>
</evidence>
<keyword evidence="7 8" id="KW-0472">Membrane</keyword>
<evidence type="ECO:0000256" key="5">
    <source>
        <dbReference type="ARBA" id="ARBA00022692"/>
    </source>
</evidence>
<evidence type="ECO:0000256" key="4">
    <source>
        <dbReference type="ARBA" id="ARBA00022475"/>
    </source>
</evidence>
<evidence type="ECO:0000313" key="11">
    <source>
        <dbReference type="Proteomes" id="UP000005984"/>
    </source>
</evidence>
<keyword evidence="3 8" id="KW-0813">Transport</keyword>
<sequence>MGIFYCPKGGIMNKTKSISLNNVVKIGILSALAFILMFFQVPIPIAPPFMRVDLADVPALVGGFAMGPWAGVAIQLVKNILNLTKTQTVGVGELSNFIVGASFVFVAASIYKNKKTKKTAIFALFCGVIAMTAIATLSNAFVVFPAYGKAMGVDLNAFAGQVPGNPLVRSYVSLMLFSIVPFNIVKGTAAAFVTDLIYKRVSPILKLK</sequence>
<evidence type="ECO:0000256" key="8">
    <source>
        <dbReference type="PIRNR" id="PIRNR037778"/>
    </source>
</evidence>
<dbReference type="AlphaFoldDB" id="C2BG74"/>
<dbReference type="PANTHER" id="PTHR38438">
    <property type="entry name" value="RIBOFLAVIN TRANSPORTER RIBU"/>
    <property type="match status" value="1"/>
</dbReference>
<dbReference type="PIRSF" id="PIRSF037778">
    <property type="entry name" value="UCP037778_transp_RibU"/>
    <property type="match status" value="1"/>
</dbReference>
<dbReference type="InterPro" id="IPR025720">
    <property type="entry name" value="RibU"/>
</dbReference>
<dbReference type="GO" id="GO:0032217">
    <property type="term" value="F:riboflavin transmembrane transporter activity"/>
    <property type="evidence" value="ECO:0007669"/>
    <property type="project" value="UniProtKB-UniRule"/>
</dbReference>
<evidence type="ECO:0000313" key="10">
    <source>
        <dbReference type="EMBL" id="EEI86001.1"/>
    </source>
</evidence>
<dbReference type="PANTHER" id="PTHR38438:SF1">
    <property type="entry name" value="RIBOFLAVIN TRANSPORTER RIBU"/>
    <property type="match status" value="1"/>
</dbReference>
<organism evidence="10 11">
    <name type="scientific">Anaerococcus lactolyticus ATCC 51172</name>
    <dbReference type="NCBI Taxonomy" id="525254"/>
    <lineage>
        <taxon>Bacteria</taxon>
        <taxon>Bacillati</taxon>
        <taxon>Bacillota</taxon>
        <taxon>Tissierellia</taxon>
        <taxon>Tissierellales</taxon>
        <taxon>Peptoniphilaceae</taxon>
        <taxon>Anaerococcus</taxon>
    </lineage>
</organism>
<dbReference type="InterPro" id="IPR024529">
    <property type="entry name" value="ECF_trnsprt_substrate-spec"/>
</dbReference>
<proteinExistence type="inferred from homology"/>
<dbReference type="HOGENOM" id="CLU_086673_1_0_9"/>
<keyword evidence="5 9" id="KW-0812">Transmembrane</keyword>
<protein>
    <recommendedName>
        <fullName evidence="8">Riboflavin transporter</fullName>
    </recommendedName>
</protein>
<evidence type="ECO:0000256" key="1">
    <source>
        <dbReference type="ARBA" id="ARBA00004651"/>
    </source>
</evidence>
<dbReference type="Pfam" id="PF12822">
    <property type="entry name" value="ECF_trnsprt"/>
    <property type="match status" value="1"/>
</dbReference>
<dbReference type="GO" id="GO:0005886">
    <property type="term" value="C:plasma membrane"/>
    <property type="evidence" value="ECO:0007669"/>
    <property type="project" value="UniProtKB-SubCell"/>
</dbReference>
<keyword evidence="6 9" id="KW-1133">Transmembrane helix</keyword>
<dbReference type="EMBL" id="ABYO01000215">
    <property type="protein sequence ID" value="EEI86001.1"/>
    <property type="molecule type" value="Genomic_DNA"/>
</dbReference>
<evidence type="ECO:0000256" key="3">
    <source>
        <dbReference type="ARBA" id="ARBA00022448"/>
    </source>
</evidence>
<dbReference type="STRING" id="525254.HMPREF0072_1344"/>
<accession>C2BG74</accession>
<feature type="transmembrane region" description="Helical" evidence="9">
    <location>
        <begin position="171"/>
        <end position="198"/>
    </location>
</feature>
<dbReference type="eggNOG" id="COG3601">
    <property type="taxonomic scope" value="Bacteria"/>
</dbReference>
<comment type="function">
    <text evidence="8">Probably a riboflavin-binding protein that interacts with the energy-coupling factor (ECF) ABC-transporter complex.</text>
</comment>
<feature type="transmembrane region" description="Helical" evidence="9">
    <location>
        <begin position="26"/>
        <end position="45"/>
    </location>
</feature>
<dbReference type="Gene3D" id="1.10.1760.20">
    <property type="match status" value="1"/>
</dbReference>
<keyword evidence="11" id="KW-1185">Reference proteome</keyword>
<feature type="transmembrane region" description="Helical" evidence="9">
    <location>
        <begin position="120"/>
        <end position="147"/>
    </location>
</feature>
<comment type="similarity">
    <text evidence="2 8">Belongs to the prokaryotic riboflavin transporter (P-RFT) (TC 2.A.87) family.</text>
</comment>
<reference evidence="10 11" key="1">
    <citation type="submission" date="2008-10" db="EMBL/GenBank/DDBJ databases">
        <authorList>
            <person name="Qin X."/>
            <person name="Bachman B."/>
            <person name="Battles P."/>
            <person name="Bell A."/>
            <person name="Bess C."/>
            <person name="Bickham C."/>
            <person name="Chaboub L."/>
            <person name="Chen D."/>
            <person name="Coyle M."/>
            <person name="Deiros D.R."/>
            <person name="Dinh H."/>
            <person name="Forbes L."/>
            <person name="Fowler G."/>
            <person name="Francisco L."/>
            <person name="Fu Q."/>
            <person name="Gubbala S."/>
            <person name="Hale W."/>
            <person name="Han Y."/>
            <person name="Hemphill L."/>
            <person name="Highlander S.K."/>
            <person name="Hirani K."/>
            <person name="Hogues M."/>
            <person name="Jackson L."/>
            <person name="Jakkamsetti A."/>
            <person name="Javaid M."/>
            <person name="Jiang H."/>
            <person name="Korchina V."/>
            <person name="Kovar C."/>
            <person name="Lara F."/>
            <person name="Lee S."/>
            <person name="Mata R."/>
            <person name="Mathew T."/>
            <person name="Moen C."/>
            <person name="Morales K."/>
            <person name="Munidasa M."/>
            <person name="Nazareth L."/>
            <person name="Ngo R."/>
            <person name="Nguyen L."/>
            <person name="Okwuonu G."/>
            <person name="Ongeri F."/>
            <person name="Patil S."/>
            <person name="Petrosino J."/>
            <person name="Pham C."/>
            <person name="Pham P."/>
            <person name="Pu L.-L."/>
            <person name="Puazo M."/>
            <person name="Raj R."/>
            <person name="Reid J."/>
            <person name="Rouhana J."/>
            <person name="Saada N."/>
            <person name="Shang Y."/>
            <person name="Simmons D."/>
            <person name="Thornton R."/>
            <person name="Warren J."/>
            <person name="Weissenberger G."/>
            <person name="Zhang J."/>
            <person name="Zhang L."/>
            <person name="Zhou C."/>
            <person name="Zhu D."/>
            <person name="Muzny D."/>
            <person name="Worley K."/>
            <person name="Gibbs R."/>
        </authorList>
    </citation>
    <scope>NUCLEOTIDE SEQUENCE [LARGE SCALE GENOMIC DNA]</scope>
    <source>
        <strain evidence="10 11">ATCC 51172</strain>
    </source>
</reference>
<evidence type="ECO:0000256" key="9">
    <source>
        <dbReference type="SAM" id="Phobius"/>
    </source>
</evidence>
<gene>
    <name evidence="10" type="ORF">HMPREF0072_1344</name>
</gene>
<comment type="subcellular location">
    <subcellularLocation>
        <location evidence="1">Cell membrane</location>
        <topology evidence="1">Multi-pass membrane protein</topology>
    </subcellularLocation>
</comment>
<feature type="transmembrane region" description="Helical" evidence="9">
    <location>
        <begin position="89"/>
        <end position="108"/>
    </location>
</feature>
<comment type="caution">
    <text evidence="10">The sequence shown here is derived from an EMBL/GenBank/DDBJ whole genome shotgun (WGS) entry which is preliminary data.</text>
</comment>
<dbReference type="Proteomes" id="UP000005984">
    <property type="component" value="Unassembled WGS sequence"/>
</dbReference>
<evidence type="ECO:0000256" key="6">
    <source>
        <dbReference type="ARBA" id="ARBA00022989"/>
    </source>
</evidence>
<keyword evidence="4 8" id="KW-1003">Cell membrane</keyword>
<feature type="transmembrane region" description="Helical" evidence="9">
    <location>
        <begin position="57"/>
        <end position="77"/>
    </location>
</feature>